<evidence type="ECO:0000256" key="2">
    <source>
        <dbReference type="ARBA" id="ARBA00022759"/>
    </source>
</evidence>
<keyword evidence="1 6" id="KW-0540">Nuclease</keyword>
<evidence type="ECO:0000256" key="1">
    <source>
        <dbReference type="ARBA" id="ARBA00022722"/>
    </source>
</evidence>
<accession>A0A239B5U9</accession>
<dbReference type="InterPro" id="IPR004603">
    <property type="entry name" value="DNA_mismatch_endonuc_vsr"/>
</dbReference>
<dbReference type="AlphaFoldDB" id="A0A239B5U9"/>
<sequence length="153" mass="18059">MLTSHKVDNLTKEKRSKIMRSIKSKNTKPELLVRKLLTQLGYRYRLHKKDLPGKPDIVFPGRKKAIFIHGCFWHGHPNCLIAKIPDNEFWQKKIQNNIQRDEKQYQELILLGWRVLILWECELRDSKKLIEVLVSFINGEELKISSPSQNNIS</sequence>
<dbReference type="Proteomes" id="UP000198305">
    <property type="component" value="Unassembled WGS sequence"/>
</dbReference>
<evidence type="ECO:0000256" key="6">
    <source>
        <dbReference type="PIRNR" id="PIRNR018267"/>
    </source>
</evidence>
<protein>
    <recommendedName>
        <fullName evidence="6">Very short patch repair endonuclease</fullName>
        <ecNumber evidence="6">3.1.-.-</ecNumber>
    </recommendedName>
</protein>
<dbReference type="Pfam" id="PF03852">
    <property type="entry name" value="Vsr"/>
    <property type="match status" value="1"/>
</dbReference>
<dbReference type="NCBIfam" id="TIGR00632">
    <property type="entry name" value="vsr"/>
    <property type="match status" value="1"/>
</dbReference>
<evidence type="ECO:0000313" key="7">
    <source>
        <dbReference type="EMBL" id="SNS03285.1"/>
    </source>
</evidence>
<keyword evidence="5 6" id="KW-0234">DNA repair</keyword>
<dbReference type="InterPro" id="IPR011335">
    <property type="entry name" value="Restrct_endonuc-II-like"/>
</dbReference>
<dbReference type="PIRSF" id="PIRSF018267">
    <property type="entry name" value="VSR_endonuc"/>
    <property type="match status" value="1"/>
</dbReference>
<keyword evidence="2 6" id="KW-0255">Endonuclease</keyword>
<dbReference type="EC" id="3.1.-.-" evidence="6"/>
<evidence type="ECO:0000313" key="8">
    <source>
        <dbReference type="Proteomes" id="UP000198305"/>
    </source>
</evidence>
<dbReference type="Gene3D" id="3.40.960.10">
    <property type="entry name" value="VSR Endonuclease"/>
    <property type="match status" value="1"/>
</dbReference>
<evidence type="ECO:0000256" key="5">
    <source>
        <dbReference type="ARBA" id="ARBA00023204"/>
    </source>
</evidence>
<comment type="function">
    <text evidence="6">May nick specific sequences that contain T:G mispairs resulting from m5C-deamination.</text>
</comment>
<evidence type="ECO:0000256" key="3">
    <source>
        <dbReference type="ARBA" id="ARBA00022763"/>
    </source>
</evidence>
<dbReference type="GO" id="GO:0004519">
    <property type="term" value="F:endonuclease activity"/>
    <property type="evidence" value="ECO:0007669"/>
    <property type="project" value="UniProtKB-KW"/>
</dbReference>
<keyword evidence="4 6" id="KW-0378">Hydrolase</keyword>
<name>A0A239B5U9_9PROT</name>
<organism evidence="7 8">
    <name type="scientific">Methylobacillus rhizosphaerae</name>
    <dbReference type="NCBI Taxonomy" id="551994"/>
    <lineage>
        <taxon>Bacteria</taxon>
        <taxon>Pseudomonadati</taxon>
        <taxon>Pseudomonadota</taxon>
        <taxon>Betaproteobacteria</taxon>
        <taxon>Nitrosomonadales</taxon>
        <taxon>Methylophilaceae</taxon>
        <taxon>Methylobacillus</taxon>
    </lineage>
</organism>
<proteinExistence type="inferred from homology"/>
<dbReference type="CDD" id="cd00221">
    <property type="entry name" value="Vsr"/>
    <property type="match status" value="1"/>
</dbReference>
<keyword evidence="3 6" id="KW-0227">DNA damage</keyword>
<reference evidence="8" key="1">
    <citation type="submission" date="2017-06" db="EMBL/GenBank/DDBJ databases">
        <authorList>
            <person name="Varghese N."/>
            <person name="Submissions S."/>
        </authorList>
    </citation>
    <scope>NUCLEOTIDE SEQUENCE [LARGE SCALE GENOMIC DNA]</scope>
    <source>
        <strain evidence="8">Ca-68</strain>
    </source>
</reference>
<dbReference type="EMBL" id="FZOA01000013">
    <property type="protein sequence ID" value="SNS03285.1"/>
    <property type="molecule type" value="Genomic_DNA"/>
</dbReference>
<evidence type="ECO:0000256" key="4">
    <source>
        <dbReference type="ARBA" id="ARBA00022801"/>
    </source>
</evidence>
<gene>
    <name evidence="7" type="ORF">SAMN05192560_2313</name>
</gene>
<dbReference type="GO" id="GO:0016787">
    <property type="term" value="F:hydrolase activity"/>
    <property type="evidence" value="ECO:0007669"/>
    <property type="project" value="UniProtKB-KW"/>
</dbReference>
<keyword evidence="8" id="KW-1185">Reference proteome</keyword>
<comment type="similarity">
    <text evidence="6">Belongs to the vsr family.</text>
</comment>
<dbReference type="GO" id="GO:0006298">
    <property type="term" value="P:mismatch repair"/>
    <property type="evidence" value="ECO:0007669"/>
    <property type="project" value="UniProtKB-UniRule"/>
</dbReference>
<dbReference type="SUPFAM" id="SSF52980">
    <property type="entry name" value="Restriction endonuclease-like"/>
    <property type="match status" value="1"/>
</dbReference>